<dbReference type="InterPro" id="IPR007695">
    <property type="entry name" value="DNA_mismatch_repair_MutS-lik_N"/>
</dbReference>
<dbReference type="Gene3D" id="1.10.1420.10">
    <property type="match status" value="2"/>
</dbReference>
<comment type="function">
    <text evidence="8 9">This protein is involved in the repair of mismatches in DNA. It is possible that it carries out the mismatch recognition step. This protein has a weak ATPase activity.</text>
</comment>
<accession>A0A1I3Z563</accession>
<dbReference type="InterPro" id="IPR017261">
    <property type="entry name" value="DNA_mismatch_repair_MutS/MSH"/>
</dbReference>
<dbReference type="FunFam" id="3.40.50.300:FF:000870">
    <property type="entry name" value="MutS protein homolog 4"/>
    <property type="match status" value="1"/>
</dbReference>
<dbReference type="PROSITE" id="PS00486">
    <property type="entry name" value="DNA_MISMATCH_REPAIR_2"/>
    <property type="match status" value="1"/>
</dbReference>
<dbReference type="NCBIfam" id="NF003810">
    <property type="entry name" value="PRK05399.1"/>
    <property type="match status" value="1"/>
</dbReference>
<evidence type="ECO:0000256" key="7">
    <source>
        <dbReference type="ARBA" id="ARBA00023204"/>
    </source>
</evidence>
<dbReference type="SUPFAM" id="SSF52540">
    <property type="entry name" value="P-loop containing nucleoside triphosphate hydrolases"/>
    <property type="match status" value="1"/>
</dbReference>
<dbReference type="SUPFAM" id="SSF55271">
    <property type="entry name" value="DNA repair protein MutS, domain I"/>
    <property type="match status" value="1"/>
</dbReference>
<feature type="domain" description="DNA mismatch repair proteins mutS family" evidence="12">
    <location>
        <begin position="746"/>
        <end position="762"/>
    </location>
</feature>
<dbReference type="Pfam" id="PF01624">
    <property type="entry name" value="MutS_I"/>
    <property type="match status" value="1"/>
</dbReference>
<keyword evidence="5 9" id="KW-0067">ATP-binding</keyword>
<dbReference type="Gene3D" id="3.40.50.300">
    <property type="entry name" value="P-loop containing nucleotide triphosphate hydrolases"/>
    <property type="match status" value="1"/>
</dbReference>
<dbReference type="InterPro" id="IPR000432">
    <property type="entry name" value="DNA_mismatch_repair_MutS_C"/>
</dbReference>
<dbReference type="GO" id="GO:0030983">
    <property type="term" value="F:mismatched DNA binding"/>
    <property type="evidence" value="ECO:0007669"/>
    <property type="project" value="InterPro"/>
</dbReference>
<reference evidence="13 14" key="1">
    <citation type="submission" date="2016-10" db="EMBL/GenBank/DDBJ databases">
        <authorList>
            <person name="de Groot N.N."/>
        </authorList>
    </citation>
    <scope>NUCLEOTIDE SEQUENCE [LARGE SCALE GENOMIC DNA]</scope>
    <source>
        <strain evidence="13 14">NE2</strain>
    </source>
</reference>
<dbReference type="Pfam" id="PF05188">
    <property type="entry name" value="MutS_II"/>
    <property type="match status" value="1"/>
</dbReference>
<evidence type="ECO:0000256" key="8">
    <source>
        <dbReference type="ARBA" id="ARBA00024647"/>
    </source>
</evidence>
<organism evidence="13 14">
    <name type="scientific">Methylocapsa palsarum</name>
    <dbReference type="NCBI Taxonomy" id="1612308"/>
    <lineage>
        <taxon>Bacteria</taxon>
        <taxon>Pseudomonadati</taxon>
        <taxon>Pseudomonadota</taxon>
        <taxon>Alphaproteobacteria</taxon>
        <taxon>Hyphomicrobiales</taxon>
        <taxon>Beijerinckiaceae</taxon>
        <taxon>Methylocapsa</taxon>
    </lineage>
</organism>
<dbReference type="InterPro" id="IPR045076">
    <property type="entry name" value="MutS"/>
</dbReference>
<dbReference type="SUPFAM" id="SSF53150">
    <property type="entry name" value="DNA repair protein MutS, domain II"/>
    <property type="match status" value="1"/>
</dbReference>
<evidence type="ECO:0000256" key="2">
    <source>
        <dbReference type="ARBA" id="ARBA00021982"/>
    </source>
</evidence>
<dbReference type="RefSeq" id="WP_425284386.1">
    <property type="nucleotide sequence ID" value="NZ_FOSN01000007.1"/>
</dbReference>
<evidence type="ECO:0000259" key="12">
    <source>
        <dbReference type="PROSITE" id="PS00486"/>
    </source>
</evidence>
<dbReference type="NCBIfam" id="TIGR01070">
    <property type="entry name" value="mutS1"/>
    <property type="match status" value="1"/>
</dbReference>
<evidence type="ECO:0000256" key="4">
    <source>
        <dbReference type="ARBA" id="ARBA00022763"/>
    </source>
</evidence>
<dbReference type="Gene3D" id="6.10.140.430">
    <property type="match status" value="1"/>
</dbReference>
<dbReference type="Gene3D" id="3.30.420.110">
    <property type="entry name" value="MutS, connector domain"/>
    <property type="match status" value="1"/>
</dbReference>
<protein>
    <recommendedName>
        <fullName evidence="2 9">DNA mismatch repair protein MutS</fullName>
    </recommendedName>
</protein>
<evidence type="ECO:0000256" key="6">
    <source>
        <dbReference type="ARBA" id="ARBA00023125"/>
    </source>
</evidence>
<keyword evidence="4 9" id="KW-0227">DNA damage</keyword>
<dbReference type="InterPro" id="IPR007861">
    <property type="entry name" value="DNA_mismatch_repair_MutS_clamp"/>
</dbReference>
<dbReference type="FunFam" id="3.40.1170.10:FF:000001">
    <property type="entry name" value="DNA mismatch repair protein MutS"/>
    <property type="match status" value="1"/>
</dbReference>
<dbReference type="InterPro" id="IPR007860">
    <property type="entry name" value="DNA_mmatch_repair_MutS_con_dom"/>
</dbReference>
<dbReference type="GO" id="GO:0005829">
    <property type="term" value="C:cytosol"/>
    <property type="evidence" value="ECO:0007669"/>
    <property type="project" value="TreeGrafter"/>
</dbReference>
<keyword evidence="7 9" id="KW-0234">DNA repair</keyword>
<dbReference type="SMART" id="SM00533">
    <property type="entry name" value="MUTSd"/>
    <property type="match status" value="1"/>
</dbReference>
<dbReference type="InterPro" id="IPR016151">
    <property type="entry name" value="DNA_mismatch_repair_MutS_N"/>
</dbReference>
<evidence type="ECO:0000256" key="9">
    <source>
        <dbReference type="HAMAP-Rule" id="MF_00096"/>
    </source>
</evidence>
<dbReference type="PIRSF" id="PIRSF037677">
    <property type="entry name" value="DNA_mis_repair_Msh6"/>
    <property type="match status" value="1"/>
</dbReference>
<keyword evidence="14" id="KW-1185">Reference proteome</keyword>
<dbReference type="STRING" id="1612308.SAMN05444581_10781"/>
<dbReference type="GO" id="GO:0140664">
    <property type="term" value="F:ATP-dependent DNA damage sensor activity"/>
    <property type="evidence" value="ECO:0007669"/>
    <property type="project" value="InterPro"/>
</dbReference>
<feature type="binding site" evidence="9">
    <location>
        <begin position="672"/>
        <end position="679"/>
    </location>
    <ligand>
        <name>ATP</name>
        <dbReference type="ChEBI" id="CHEBI:30616"/>
    </ligand>
</feature>
<evidence type="ECO:0000256" key="11">
    <source>
        <dbReference type="SAM" id="MobiDB-lite"/>
    </source>
</evidence>
<dbReference type="InterPro" id="IPR007696">
    <property type="entry name" value="DNA_mismatch_repair_MutS_core"/>
</dbReference>
<dbReference type="SMART" id="SM00534">
    <property type="entry name" value="MUTSac"/>
    <property type="match status" value="1"/>
</dbReference>
<dbReference type="Pfam" id="PF05190">
    <property type="entry name" value="MutS_IV"/>
    <property type="match status" value="1"/>
</dbReference>
<feature type="compositionally biased region" description="Basic and acidic residues" evidence="11">
    <location>
        <begin position="16"/>
        <end position="26"/>
    </location>
</feature>
<dbReference type="AlphaFoldDB" id="A0A1I3Z563"/>
<dbReference type="GO" id="GO:0003684">
    <property type="term" value="F:damaged DNA binding"/>
    <property type="evidence" value="ECO:0007669"/>
    <property type="project" value="UniProtKB-UniRule"/>
</dbReference>
<evidence type="ECO:0000256" key="1">
    <source>
        <dbReference type="ARBA" id="ARBA00006271"/>
    </source>
</evidence>
<proteinExistence type="inferred from homology"/>
<dbReference type="Proteomes" id="UP000198755">
    <property type="component" value="Unassembled WGS sequence"/>
</dbReference>
<dbReference type="Pfam" id="PF05192">
    <property type="entry name" value="MutS_III"/>
    <property type="match status" value="1"/>
</dbReference>
<gene>
    <name evidence="9" type="primary">mutS</name>
    <name evidence="13" type="ORF">SAMN05444581_10781</name>
</gene>
<dbReference type="CDD" id="cd03284">
    <property type="entry name" value="ABC_MutS1"/>
    <property type="match status" value="1"/>
</dbReference>
<keyword evidence="3 9" id="KW-0547">Nucleotide-binding</keyword>
<evidence type="ECO:0000256" key="10">
    <source>
        <dbReference type="RuleBase" id="RU003756"/>
    </source>
</evidence>
<feature type="region of interest" description="Disordered" evidence="11">
    <location>
        <begin position="1"/>
        <end position="32"/>
    </location>
</feature>
<dbReference type="HAMAP" id="MF_00096">
    <property type="entry name" value="MutS"/>
    <property type="match status" value="1"/>
</dbReference>
<dbReference type="PANTHER" id="PTHR11361">
    <property type="entry name" value="DNA MISMATCH REPAIR PROTEIN MUTS FAMILY MEMBER"/>
    <property type="match status" value="1"/>
</dbReference>
<evidence type="ECO:0000313" key="13">
    <source>
        <dbReference type="EMBL" id="SFK39244.1"/>
    </source>
</evidence>
<dbReference type="InterPro" id="IPR005748">
    <property type="entry name" value="DNA_mismatch_repair_MutS"/>
</dbReference>
<dbReference type="GO" id="GO:0005524">
    <property type="term" value="F:ATP binding"/>
    <property type="evidence" value="ECO:0007669"/>
    <property type="project" value="UniProtKB-UniRule"/>
</dbReference>
<keyword evidence="6 9" id="KW-0238">DNA-binding</keyword>
<name>A0A1I3Z563_9HYPH</name>
<dbReference type="InterPro" id="IPR036187">
    <property type="entry name" value="DNA_mismatch_repair_MutS_sf"/>
</dbReference>
<dbReference type="EMBL" id="FOSN01000007">
    <property type="protein sequence ID" value="SFK39244.1"/>
    <property type="molecule type" value="Genomic_DNA"/>
</dbReference>
<evidence type="ECO:0000313" key="14">
    <source>
        <dbReference type="Proteomes" id="UP000198755"/>
    </source>
</evidence>
<evidence type="ECO:0000256" key="5">
    <source>
        <dbReference type="ARBA" id="ARBA00022840"/>
    </source>
</evidence>
<dbReference type="PANTHER" id="PTHR11361:SF34">
    <property type="entry name" value="DNA MISMATCH REPAIR PROTEIN MSH1, MITOCHONDRIAL"/>
    <property type="match status" value="1"/>
</dbReference>
<dbReference type="InterPro" id="IPR027417">
    <property type="entry name" value="P-loop_NTPase"/>
</dbReference>
<evidence type="ECO:0000256" key="3">
    <source>
        <dbReference type="ARBA" id="ARBA00022741"/>
    </source>
</evidence>
<sequence>MRKILRPMPPAAKAGASDDRASEDGTRAGTADPAAKISPMIAQYLDIKAAHQDALLFYRMGDFYELFFEDAETAAQALGIVLTRRGKHAGQDIPMCGVPVERSEDYLHRLIGLGHRVAVCEQIEDPAEARKRGAKSVVRREVKRLVTPGTITEEHLLDPSRANCLLAITAVAQPAGEIRYGLAAVDISTGAFAVCETSDAFLESEIARIDPAEIVVPEALLNLPSLTRLAKEDKRPLTPLGGDAGAAASAERRIKAFFGLATLDSLGALSGAESAAAAAAIFYIERTQLGARPALSLPSRNGRSDHMDIDAATRANLELTRTLAGAREGSLIGAIDRTVTPAGGRLFVERLSAPLMSPDRIARRLDAVAFFVGDPSLRKELRARLKAAPDLARALSRLSLGRGGPRDLAALRDGIEAAQAVAALFAEASQPPEELAAAAGSAAALESSLAARLRAALADSLPLNRRDGGFVRSGHDDALDEQRALRDESRRVIAALQARYCEDLETRQLKLKHNHFLGYFIEVPQAQGEKLLRPPHDSLFTHRQTMADAMRFSTRELAELEVRISSAADEALAREQAVFDELATLVLAHEAAIKRAADALAVFDVAAALADLAAGCGWTRPEVDHSLAFKIESGRHPVVEAALRESGQPFVGNDCDLSGGAGKAGRIAVLTGPNMAGKSTYLRQNALIAVLAQTGSFVPAAKAHIGIVDQLFSRVGAADDLARGRSTFMVEMVETAAILNQAKERSLVILDEIGRGTATFDGLSIAFAVIEHLHAKNRARAIFATHFHELTQLAKRLDRIDNLTVRVTDWNGEVVFLHEIVAGAADRSYGIQVAKLAGLPASVVARAKTLLADFEAADRLAQTERLVADLPLFTVAAPSASSPPGAPEADKIFADKFPPETLADQTLANQSLADQSFADLALRKAIDALDPDSLSPRQAMAALYELKQLRRGGA</sequence>
<dbReference type="SUPFAM" id="SSF48334">
    <property type="entry name" value="DNA repair protein MutS, domain III"/>
    <property type="match status" value="1"/>
</dbReference>
<dbReference type="GO" id="GO:0006298">
    <property type="term" value="P:mismatch repair"/>
    <property type="evidence" value="ECO:0007669"/>
    <property type="project" value="UniProtKB-UniRule"/>
</dbReference>
<dbReference type="Gene3D" id="3.40.1170.10">
    <property type="entry name" value="DNA repair protein MutS, domain I"/>
    <property type="match status" value="1"/>
</dbReference>
<dbReference type="InterPro" id="IPR036678">
    <property type="entry name" value="MutS_con_dom_sf"/>
</dbReference>
<comment type="similarity">
    <text evidence="1 9 10">Belongs to the DNA mismatch repair MutS family.</text>
</comment>
<dbReference type="Pfam" id="PF00488">
    <property type="entry name" value="MutS_V"/>
    <property type="match status" value="1"/>
</dbReference>